<comment type="caution">
    <text evidence="2">The sequence shown here is derived from an EMBL/GenBank/DDBJ whole genome shotgun (WGS) entry which is preliminary data.</text>
</comment>
<name>A0A7J6XD75_THATH</name>
<keyword evidence="3" id="KW-1185">Reference proteome</keyword>
<protein>
    <recommendedName>
        <fullName evidence="4">DUF3741 domain-containing protein</fullName>
    </recommendedName>
</protein>
<evidence type="ECO:0000313" key="3">
    <source>
        <dbReference type="Proteomes" id="UP000554482"/>
    </source>
</evidence>
<dbReference type="EMBL" id="JABWDY010001015">
    <property type="protein sequence ID" value="KAF5207751.1"/>
    <property type="molecule type" value="Genomic_DNA"/>
</dbReference>
<gene>
    <name evidence="2" type="ORF">FRX31_002664</name>
</gene>
<evidence type="ECO:0008006" key="4">
    <source>
        <dbReference type="Google" id="ProtNLM"/>
    </source>
</evidence>
<organism evidence="2 3">
    <name type="scientific">Thalictrum thalictroides</name>
    <name type="common">Rue-anemone</name>
    <name type="synonym">Anemone thalictroides</name>
    <dbReference type="NCBI Taxonomy" id="46969"/>
    <lineage>
        <taxon>Eukaryota</taxon>
        <taxon>Viridiplantae</taxon>
        <taxon>Streptophyta</taxon>
        <taxon>Embryophyta</taxon>
        <taxon>Tracheophyta</taxon>
        <taxon>Spermatophyta</taxon>
        <taxon>Magnoliopsida</taxon>
        <taxon>Ranunculales</taxon>
        <taxon>Ranunculaceae</taxon>
        <taxon>Thalictroideae</taxon>
        <taxon>Thalictrum</taxon>
    </lineage>
</organism>
<evidence type="ECO:0000313" key="2">
    <source>
        <dbReference type="EMBL" id="KAF5207751.1"/>
    </source>
</evidence>
<dbReference type="Proteomes" id="UP000554482">
    <property type="component" value="Unassembled WGS sequence"/>
</dbReference>
<feature type="region of interest" description="Disordered" evidence="1">
    <location>
        <begin position="42"/>
        <end position="78"/>
    </location>
</feature>
<sequence length="191" mass="22001">MMKASVSPGIVARLMGQVSMPEPNFMPKARNPDDVIRRSSAENVCERGIRSKERKTEIGNNREVKQKRTDRSQNKLNRRDVVVVKKEKQVCSKTVSHQKDSRGKLVTARPTQTAAASRKIKHISSVPTVKKKECVYLSRDQMPSEQANRTRFLNREKFIKKDKDRSSHCRMEIIKPKPHLPGLFSYTYIHT</sequence>
<reference evidence="2 3" key="1">
    <citation type="submission" date="2020-06" db="EMBL/GenBank/DDBJ databases">
        <title>Transcriptomic and genomic resources for Thalictrum thalictroides and T. hernandezii: Facilitating candidate gene discovery in an emerging model plant lineage.</title>
        <authorList>
            <person name="Arias T."/>
            <person name="Riano-Pachon D.M."/>
            <person name="Di Stilio V.S."/>
        </authorList>
    </citation>
    <scope>NUCLEOTIDE SEQUENCE [LARGE SCALE GENOMIC DNA]</scope>
    <source>
        <strain evidence="3">cv. WT478/WT964</strain>
        <tissue evidence="2">Leaves</tissue>
    </source>
</reference>
<evidence type="ECO:0000256" key="1">
    <source>
        <dbReference type="SAM" id="MobiDB-lite"/>
    </source>
</evidence>
<dbReference type="AlphaFoldDB" id="A0A7J6XD75"/>
<proteinExistence type="predicted"/>
<accession>A0A7J6XD75</accession>
<dbReference type="OrthoDB" id="1924799at2759"/>